<dbReference type="InterPro" id="IPR029052">
    <property type="entry name" value="Metallo-depent_PP-like"/>
</dbReference>
<sequence length="103" mass="12005">MRTIIVADIHGCHSELLALLKKLKFREDTDRLICLGDLIDRGNQVYEVFNHVRALKLDMGEHCVLIRGNHEQMLMDSVDDRFSRQLWFMKGGTETVRSFNKQS</sequence>
<protein>
    <submittedName>
        <fullName evidence="2">Metallophosphoesterase</fullName>
    </submittedName>
</protein>
<dbReference type="InterPro" id="IPR006186">
    <property type="entry name" value="Ser/Thr-sp_prot-phosphatase"/>
</dbReference>
<dbReference type="SUPFAM" id="SSF56300">
    <property type="entry name" value="Metallo-dependent phosphatases"/>
    <property type="match status" value="1"/>
</dbReference>
<comment type="caution">
    <text evidence="2">The sequence shown here is derived from an EMBL/GenBank/DDBJ whole genome shotgun (WGS) entry which is preliminary data.</text>
</comment>
<dbReference type="Pfam" id="PF00149">
    <property type="entry name" value="Metallophos"/>
    <property type="match status" value="1"/>
</dbReference>
<dbReference type="EMBL" id="JBBMFM010000063">
    <property type="protein sequence ID" value="MEQ2426469.1"/>
    <property type="molecule type" value="Genomic_DNA"/>
</dbReference>
<evidence type="ECO:0000313" key="2">
    <source>
        <dbReference type="EMBL" id="MEQ2426469.1"/>
    </source>
</evidence>
<organism evidence="2 3">
    <name type="scientific">Enterocloster hominis</name>
    <name type="common">ex Hitch et al. 2024</name>
    <dbReference type="NCBI Taxonomy" id="1917870"/>
    <lineage>
        <taxon>Bacteria</taxon>
        <taxon>Bacillati</taxon>
        <taxon>Bacillota</taxon>
        <taxon>Clostridia</taxon>
        <taxon>Lachnospirales</taxon>
        <taxon>Lachnospiraceae</taxon>
        <taxon>Enterocloster</taxon>
    </lineage>
</organism>
<dbReference type="InterPro" id="IPR004843">
    <property type="entry name" value="Calcineurin-like_PHP"/>
</dbReference>
<evidence type="ECO:0000313" key="3">
    <source>
        <dbReference type="Proteomes" id="UP001454086"/>
    </source>
</evidence>
<dbReference type="Proteomes" id="UP001454086">
    <property type="component" value="Unassembled WGS sequence"/>
</dbReference>
<dbReference type="Gene3D" id="3.60.21.10">
    <property type="match status" value="1"/>
</dbReference>
<dbReference type="RefSeq" id="WP_050927222.1">
    <property type="nucleotide sequence ID" value="NZ_JBBMFM010000063.1"/>
</dbReference>
<evidence type="ECO:0000259" key="1">
    <source>
        <dbReference type="PROSITE" id="PS00125"/>
    </source>
</evidence>
<keyword evidence="3" id="KW-1185">Reference proteome</keyword>
<accession>A0ABV1D7T3</accession>
<dbReference type="PRINTS" id="PR00114">
    <property type="entry name" value="STPHPHTASE"/>
</dbReference>
<gene>
    <name evidence="2" type="ORF">WMQ36_15955</name>
</gene>
<dbReference type="PROSITE" id="PS00125">
    <property type="entry name" value="SER_THR_PHOSPHATASE"/>
    <property type="match status" value="1"/>
</dbReference>
<dbReference type="PANTHER" id="PTHR42850">
    <property type="entry name" value="METALLOPHOSPHOESTERASE"/>
    <property type="match status" value="1"/>
</dbReference>
<feature type="domain" description="Serine/threonine specific protein phosphatases" evidence="1">
    <location>
        <begin position="66"/>
        <end position="71"/>
    </location>
</feature>
<proteinExistence type="predicted"/>
<reference evidence="2 3" key="1">
    <citation type="submission" date="2024-03" db="EMBL/GenBank/DDBJ databases">
        <title>Human intestinal bacterial collection.</title>
        <authorList>
            <person name="Pauvert C."/>
            <person name="Hitch T.C.A."/>
            <person name="Clavel T."/>
        </authorList>
    </citation>
    <scope>NUCLEOTIDE SEQUENCE [LARGE SCALE GENOMIC DNA]</scope>
    <source>
        <strain evidence="2 3">CLA-SR-H021</strain>
    </source>
</reference>
<name>A0ABV1D7T3_9FIRM</name>
<dbReference type="InterPro" id="IPR050126">
    <property type="entry name" value="Ap4A_hydrolase"/>
</dbReference>